<sequence>MSCNDDSKAYLGWAPPIDFTLADIEQEAAASGASGRSLTISFRSDTLIPTGAQSRSVGVYMIFTGSLDPVITAVQLQVVPQVGNNGSPQQQEAISVAIFDARRDPSPQVNCPGLTYYNINASETSTLAAEEFSTAAVVGAIIQFNDAPVEFVSEVPIVAAVGLFLG</sequence>
<dbReference type="Proteomes" id="UP000001058">
    <property type="component" value="Unassembled WGS sequence"/>
</dbReference>
<dbReference type="RefSeq" id="XP_002951888.1">
    <property type="nucleotide sequence ID" value="XM_002951842.1"/>
</dbReference>
<gene>
    <name evidence="1" type="ORF">VOLCADRAFT_92522</name>
</gene>
<name>D8TZW0_VOLCA</name>
<reference evidence="1 2" key="1">
    <citation type="journal article" date="2010" name="Science">
        <title>Genomic analysis of organismal complexity in the multicellular green alga Volvox carteri.</title>
        <authorList>
            <person name="Prochnik S.E."/>
            <person name="Umen J."/>
            <person name="Nedelcu A.M."/>
            <person name="Hallmann A."/>
            <person name="Miller S.M."/>
            <person name="Nishii I."/>
            <person name="Ferris P."/>
            <person name="Kuo A."/>
            <person name="Mitros T."/>
            <person name="Fritz-Laylin L.K."/>
            <person name="Hellsten U."/>
            <person name="Chapman J."/>
            <person name="Simakov O."/>
            <person name="Rensing S.A."/>
            <person name="Terry A."/>
            <person name="Pangilinan J."/>
            <person name="Kapitonov V."/>
            <person name="Jurka J."/>
            <person name="Salamov A."/>
            <person name="Shapiro H."/>
            <person name="Schmutz J."/>
            <person name="Grimwood J."/>
            <person name="Lindquist E."/>
            <person name="Lucas S."/>
            <person name="Grigoriev I.V."/>
            <person name="Schmitt R."/>
            <person name="Kirk D."/>
            <person name="Rokhsar D.S."/>
        </authorList>
    </citation>
    <scope>NUCLEOTIDE SEQUENCE [LARGE SCALE GENOMIC DNA]</scope>
    <source>
        <strain evidence="2">f. Nagariensis / Eve</strain>
    </source>
</reference>
<dbReference type="EMBL" id="GL378347">
    <property type="protein sequence ID" value="EFJ46993.1"/>
    <property type="molecule type" value="Genomic_DNA"/>
</dbReference>
<proteinExistence type="predicted"/>
<dbReference type="STRING" id="3068.D8TZW0"/>
<accession>D8TZW0</accession>
<dbReference type="AlphaFoldDB" id="D8TZW0"/>
<dbReference type="KEGG" id="vcn:VOLCADRAFT_92522"/>
<dbReference type="OrthoDB" id="545028at2759"/>
<organism evidence="2">
    <name type="scientific">Volvox carteri f. nagariensis</name>
    <dbReference type="NCBI Taxonomy" id="3068"/>
    <lineage>
        <taxon>Eukaryota</taxon>
        <taxon>Viridiplantae</taxon>
        <taxon>Chlorophyta</taxon>
        <taxon>core chlorophytes</taxon>
        <taxon>Chlorophyceae</taxon>
        <taxon>CS clade</taxon>
        <taxon>Chlamydomonadales</taxon>
        <taxon>Volvocaceae</taxon>
        <taxon>Volvox</taxon>
    </lineage>
</organism>
<protein>
    <submittedName>
        <fullName evidence="1">Uncharacterized protein</fullName>
    </submittedName>
</protein>
<dbReference type="InParanoid" id="D8TZW0"/>
<evidence type="ECO:0000313" key="1">
    <source>
        <dbReference type="EMBL" id="EFJ46993.1"/>
    </source>
</evidence>
<dbReference type="GeneID" id="9615972"/>
<evidence type="ECO:0000313" key="2">
    <source>
        <dbReference type="Proteomes" id="UP000001058"/>
    </source>
</evidence>
<keyword evidence="2" id="KW-1185">Reference proteome</keyword>